<sequence>MRVLVRVQPEGTSKGIDYSLAVYQARSDWCSPSTDTSRTCRVAAGWWEAANAAGWAAVTPARTRRRRGGLRA</sequence>
<protein>
    <submittedName>
        <fullName evidence="1">Uncharacterized protein</fullName>
    </submittedName>
</protein>
<name>A0ABW6M871_9ACTN</name>
<keyword evidence="2" id="KW-1185">Reference proteome</keyword>
<evidence type="ECO:0000313" key="1">
    <source>
        <dbReference type="EMBL" id="MFE9601708.1"/>
    </source>
</evidence>
<reference evidence="1 2" key="1">
    <citation type="submission" date="2024-10" db="EMBL/GenBank/DDBJ databases">
        <title>The Natural Products Discovery Center: Release of the First 8490 Sequenced Strains for Exploring Actinobacteria Biosynthetic Diversity.</title>
        <authorList>
            <person name="Kalkreuter E."/>
            <person name="Kautsar S.A."/>
            <person name="Yang D."/>
            <person name="Bader C.D."/>
            <person name="Teijaro C.N."/>
            <person name="Fluegel L."/>
            <person name="Davis C.M."/>
            <person name="Simpson J.R."/>
            <person name="Lauterbach L."/>
            <person name="Steele A.D."/>
            <person name="Gui C."/>
            <person name="Meng S."/>
            <person name="Li G."/>
            <person name="Viehrig K."/>
            <person name="Ye F."/>
            <person name="Su P."/>
            <person name="Kiefer A.F."/>
            <person name="Nichols A."/>
            <person name="Cepeda A.J."/>
            <person name="Yan W."/>
            <person name="Fan B."/>
            <person name="Jiang Y."/>
            <person name="Adhikari A."/>
            <person name="Zheng C.-J."/>
            <person name="Schuster L."/>
            <person name="Cowan T.M."/>
            <person name="Smanski M.J."/>
            <person name="Chevrette M.G."/>
            <person name="De Carvalho L.P.S."/>
            <person name="Shen B."/>
        </authorList>
    </citation>
    <scope>NUCLEOTIDE SEQUENCE [LARGE SCALE GENOMIC DNA]</scope>
    <source>
        <strain evidence="1 2">NPDC006488</strain>
    </source>
</reference>
<evidence type="ECO:0000313" key="2">
    <source>
        <dbReference type="Proteomes" id="UP001601303"/>
    </source>
</evidence>
<dbReference type="Proteomes" id="UP001601303">
    <property type="component" value="Unassembled WGS sequence"/>
</dbReference>
<dbReference type="EMBL" id="JBIAHM010000008">
    <property type="protein sequence ID" value="MFE9601708.1"/>
    <property type="molecule type" value="Genomic_DNA"/>
</dbReference>
<accession>A0ABW6M871</accession>
<gene>
    <name evidence="1" type="ORF">ACFYNQ_24475</name>
</gene>
<comment type="caution">
    <text evidence="1">The sequence shown here is derived from an EMBL/GenBank/DDBJ whole genome shotgun (WGS) entry which is preliminary data.</text>
</comment>
<dbReference type="RefSeq" id="WP_388109143.1">
    <property type="nucleotide sequence ID" value="NZ_JBIAHM010000008.1"/>
</dbReference>
<organism evidence="1 2">
    <name type="scientific">Streptomyces hokutonensis</name>
    <dbReference type="NCBI Taxonomy" id="1306990"/>
    <lineage>
        <taxon>Bacteria</taxon>
        <taxon>Bacillati</taxon>
        <taxon>Actinomycetota</taxon>
        <taxon>Actinomycetes</taxon>
        <taxon>Kitasatosporales</taxon>
        <taxon>Streptomycetaceae</taxon>
        <taxon>Streptomyces</taxon>
    </lineage>
</organism>
<proteinExistence type="predicted"/>